<protein>
    <submittedName>
        <fullName evidence="1">Uncharacterized protein</fullName>
    </submittedName>
</protein>
<name>A0A2T0B7M9_9CLOT</name>
<proteinExistence type="predicted"/>
<dbReference type="RefSeq" id="WP_106062796.1">
    <property type="nucleotide sequence ID" value="NZ_PVXO01000012.1"/>
</dbReference>
<dbReference type="EMBL" id="PVXO01000012">
    <property type="protein sequence ID" value="PRR79894.1"/>
    <property type="molecule type" value="Genomic_DNA"/>
</dbReference>
<sequence length="77" mass="8727">MINSDHIDGAIKPKDIKEMVVVFPLTNEVFGNQKSFKYTIDAAKDKNMNKLGEEFEFNIEIALPIEINSKGNLKTQL</sequence>
<organism evidence="1 2">
    <name type="scientific">Clostridium liquoris</name>
    <dbReference type="NCBI Taxonomy" id="1289519"/>
    <lineage>
        <taxon>Bacteria</taxon>
        <taxon>Bacillati</taxon>
        <taxon>Bacillota</taxon>
        <taxon>Clostridia</taxon>
        <taxon>Eubacteriales</taxon>
        <taxon>Clostridiaceae</taxon>
        <taxon>Clostridium</taxon>
    </lineage>
</organism>
<reference evidence="1 2" key="1">
    <citation type="submission" date="2018-03" db="EMBL/GenBank/DDBJ databases">
        <title>Genome sequence of Clostridium liquoris DSM 100320.</title>
        <authorList>
            <person name="Poehlein A."/>
            <person name="Daniel R."/>
        </authorList>
    </citation>
    <scope>NUCLEOTIDE SEQUENCE [LARGE SCALE GENOMIC DNA]</scope>
    <source>
        <strain evidence="1 2">DSM 100320</strain>
    </source>
</reference>
<comment type="caution">
    <text evidence="1">The sequence shown here is derived from an EMBL/GenBank/DDBJ whole genome shotgun (WGS) entry which is preliminary data.</text>
</comment>
<accession>A0A2T0B7M9</accession>
<evidence type="ECO:0000313" key="2">
    <source>
        <dbReference type="Proteomes" id="UP000239706"/>
    </source>
</evidence>
<evidence type="ECO:0000313" key="1">
    <source>
        <dbReference type="EMBL" id="PRR79894.1"/>
    </source>
</evidence>
<keyword evidence="2" id="KW-1185">Reference proteome</keyword>
<dbReference type="Proteomes" id="UP000239706">
    <property type="component" value="Unassembled WGS sequence"/>
</dbReference>
<dbReference type="AlphaFoldDB" id="A0A2T0B7M9"/>
<gene>
    <name evidence="1" type="ORF">CLLI_06270</name>
</gene>